<sequence>MPSEAPLAEAASVAPVQLDDQSMISVAMAGVRPSVAPSIVSDTESMSSSTFGGSVANESMLRIPEGPEEDKDEPQCGSNQLDEQSASTLDSPSLATSLAIPTLPPPPILRSLSVQCESAEDLASLNFSHKLTFEADRVIQQLHVFEQLRTQDKAEVKGILLELLDIARREPVVHDRWQERLDRSVGGSSVAQSPLLSESFPAREAVDRSVGGSVITAPSPRLNQLGVDRSVGGSVLSKHSPDRMRSGIDRSVGGSVISASQSITHHSVAHSQAQLDITQSIKALSLVRSQASPREQAILLTPPPQRPMSTGSMSYLSSHYSDELELGDQDSPHGPEVEPVSPSWASSLSDQRSCNESPFSDLTEEVRKLPSHVSQPTVAAALTSGPLPEEQGDLTMRDIHVEPPSEPSETRSVAPLAADYSSRGPGSAAHSNYPGAAEVVESIANDAGSLMSLHMPKPVRANEPIDGQLAHMLGDGSPATRSALLVKESSAPSTYERGPINLPVPDMHTKESSVTHHESAIPPLDIADTGSRSGSAPHMQVESAFLPNAAAPRPVHIVEATQVSSPSVVVRVLNDHDVHGSPCSSHSSNISVVLQENLARLQQDNMRLYEEQRRVNEEHRLAQEELKTSLARMNELLVGLVSKPAVSMSMPVPHIPQFTSPLVFSAQVPPLSMGACDSAGRPSYPLNHATPSAQSMYLLPQMTPNFLPPPPFGHAQQTRTQTSEVVEPVIPPYPSSSSSDQPSVHSTTNNVTETQGSPLSHGIRSLAADASSPVSSPRADIELAIGSEVPFSPSRVPLPSSIVTIASHLPTPALRLMDPSSTLTETPCLPERLAVTSPVNETSESVHHPTPVIAPEGQPEPATTSFSGNERQASPPAAVPSSPLSSAADAEQQHDLEEAESGNTVAVDTLPPTSSLLFQGTAPLPQENISVLAPAEAASSEAGTIVVIPPSSSSTQTSPVTLERAPPFSPADKATSPVQVSMADATPRPSTRSSMPSPRSPVLRQANSPRTISASTSPILLESTVADVSRDDAAIQAHDDDESRSRTVSTSTSPLQPITTFTTSSQTDHAEEAVRDLGDPHVVSACTSPIQQASSVSTPAPFVERALSPISHAGNVLSRAYDHAASQTEVIDLTTAPLGVLETALSVQDDSSSIGGSSLSPVDMRRSSWNDTASMFRSLVESTQTTAREALEILHKTQALLDEAHQTQEESSQDNRAALMDIGRPSDEEAHDEELSQLREEVVALKACLDDVKASSHSQLSGMLDKLTELQGLYEREAERRELHESEQAAQREQLLTTLVAEKEHRIGELESLIAKLTEDSTAAKHEHNEILQHAQAEAEEREAAHLQKMEEQEAAVSGLRKEIETLQAESIALRAQREQDEQLQTALEAEREEAQAEQDHLAAQDALEKEQLLSERDACISALRESLEQQTVELQRLVDRETELAARDTTQTERLAEQEKTIESLKCAVDDLERARAQANEEWEGRVSTLETEQAEKEQAAAQREAELQQKIDALQQELETAAEDLQKEVQRRLDEISQLDDARAESEKAAKEAALEREKEFVEKYDAAVKEFKEELVTLRAAYENAIELQKSEAAEQRETDREEARERAEHHIASLSELRDKLLRIDERSEEQWTQQWAKHTDIATQLDKMEDNAAEERRKAEDYRSQRDEERAEAASKPSVQSIVEERLQSLSEHIREQLDSSADGVRADLSRQHEVTVESVNNAVHEQTSGAFSNALEEMSKQLQSIEEAQHTHLLDSMKGTIEEQITRHISYYLGELGKLMDTQHVQQLSELLEVVRSTMQEQVIYNVENYLDDLCRQLVPEISQLLKEVREKAEEKNHLNRQIDCLRDIKREHEPGGRLYDSDSGAANHPGLKEFNKKAWRKHKSKSADPPVPAPEPEIQQPVFEAPKQPIATYPVEVSPQWDSWSERTLSHPPSVPPGQVALYVPPPPAILPPMASPSRLTPQTTQMPYHGL</sequence>
<comment type="caution">
    <text evidence="1">The sequence shown here is derived from an EMBL/GenBank/DDBJ whole genome shotgun (WGS) entry which is preliminary data.</text>
</comment>
<accession>A0ACC1SPA5</accession>
<evidence type="ECO:0000313" key="1">
    <source>
        <dbReference type="EMBL" id="KAJ3543729.1"/>
    </source>
</evidence>
<keyword evidence="2" id="KW-1185">Reference proteome</keyword>
<protein>
    <submittedName>
        <fullName evidence="1">Uncharacterized protein</fullName>
    </submittedName>
</protein>
<reference evidence="1" key="1">
    <citation type="submission" date="2022-07" db="EMBL/GenBank/DDBJ databases">
        <title>Genome Sequence of Phlebia brevispora.</title>
        <authorList>
            <person name="Buettner E."/>
        </authorList>
    </citation>
    <scope>NUCLEOTIDE SEQUENCE</scope>
    <source>
        <strain evidence="1">MPL23</strain>
    </source>
</reference>
<dbReference type="EMBL" id="JANHOG010001115">
    <property type="protein sequence ID" value="KAJ3543729.1"/>
    <property type="molecule type" value="Genomic_DNA"/>
</dbReference>
<name>A0ACC1SPA5_9APHY</name>
<gene>
    <name evidence="1" type="ORF">NM688_g5829</name>
</gene>
<proteinExistence type="predicted"/>
<organism evidence="1 2">
    <name type="scientific">Phlebia brevispora</name>
    <dbReference type="NCBI Taxonomy" id="194682"/>
    <lineage>
        <taxon>Eukaryota</taxon>
        <taxon>Fungi</taxon>
        <taxon>Dikarya</taxon>
        <taxon>Basidiomycota</taxon>
        <taxon>Agaricomycotina</taxon>
        <taxon>Agaricomycetes</taxon>
        <taxon>Polyporales</taxon>
        <taxon>Meruliaceae</taxon>
        <taxon>Phlebia</taxon>
    </lineage>
</organism>
<dbReference type="Proteomes" id="UP001148662">
    <property type="component" value="Unassembled WGS sequence"/>
</dbReference>
<evidence type="ECO:0000313" key="2">
    <source>
        <dbReference type="Proteomes" id="UP001148662"/>
    </source>
</evidence>